<evidence type="ECO:0000259" key="4">
    <source>
        <dbReference type="PROSITE" id="PS50911"/>
    </source>
</evidence>
<dbReference type="GO" id="GO:0008745">
    <property type="term" value="F:N-acetylmuramoyl-L-alanine amidase activity"/>
    <property type="evidence" value="ECO:0007669"/>
    <property type="project" value="UniProtKB-EC"/>
</dbReference>
<sequence>MADSSKSRFERFVQERVEIRSGARERLAQLNEDHGKAKFVLKQAKKEVRASKYELRQEKRQFRYYARQSPELQAINAELREATAVLQRVKREGGDVTEALATVNDLKRRKKALLSTGKEGVKQARKAVKQAKRTKKQAIKQNGGTTTSKVLRSGRSKASYAMSRQASETFQEDDDLGEISTASYRFQQADFNIQRGKRSAHYAKEISKFVIGRTYNIGNRTYNFAKGNGFTKTPKDLSWHGRLGARYRKWKHKVNQNRLVQTTRGTKNVGKWAYKYLRAIVRNPFSWKAYILTFILFLFLALLGFGSGVNIQDEYDLNQTWLHLTKLDRERSDEKVDYWTNWEDSLLYLNHTYDKWRFQADLALPDQDIGVTYLSHFWNAHNQDRNNLKSIQALYTDKKSLYYLPKEEREEYQELLEASSEIGKFPSLQELENPFYSPDDEAANSPLKISNRFGYSSKDEISEKTTFQIAGSHDLYAAMAGTVRLEGNQFIIETEDSRFTYYDVQGKRFKTGDEVKAGELIGKTKSEGNQDVTYEKYLQYQPRSSVLDLFPKPKKEWVAVNPGFYFLAVEYTQATSVVSDIELSGEKPSRARALINEIKKREPKATENGLASILGAWDIESSITYKRYETDYLTGNQFDKVAQNPTAENLVGSWSAFQALYPNLSLIEEGYLVNGLHYIGIGIGQWTGGRSLALYEYAKAHNLDIWSAEDQIGFLLDGDSPYYRTIFRQIVTSNDKVETLTERFLVDWLGVPGNKLLERQNAAKQWLTFIKSGSGSTGASSTTVPAEYKDKLPYGLPSDQVVLQGQGYPGNAYALGNCTWYVYNRFAQIGVSIYPYLGDAANWVYTAPGQGYTVTSKPQVGTAVVFAPGVAGSHTTYGHVAFCEYVNADGTFLVSEMNMKGEYSMTWRVLSPQQGIYFINPK</sequence>
<gene>
    <name evidence="5" type="ORF">ERS132385_01416</name>
</gene>
<dbReference type="Gene3D" id="3.90.1720.10">
    <property type="entry name" value="endopeptidase domain like (from Nostoc punctiforme)"/>
    <property type="match status" value="1"/>
</dbReference>
<feature type="compositionally biased region" description="Polar residues" evidence="2">
    <location>
        <begin position="139"/>
        <end position="150"/>
    </location>
</feature>
<name>A0A0Z8ET92_STRSU</name>
<feature type="region of interest" description="Disordered" evidence="2">
    <location>
        <begin position="131"/>
        <end position="156"/>
    </location>
</feature>
<keyword evidence="3" id="KW-0472">Membrane</keyword>
<dbReference type="PROSITE" id="PS50911">
    <property type="entry name" value="CHAP"/>
    <property type="match status" value="1"/>
</dbReference>
<dbReference type="InterPro" id="IPR011055">
    <property type="entry name" value="Dup_hybrid_motif"/>
</dbReference>
<keyword evidence="1" id="KW-0175">Coiled coil</keyword>
<dbReference type="EMBL" id="FIFW01000014">
    <property type="protein sequence ID" value="CYU67723.1"/>
    <property type="molecule type" value="Genomic_DNA"/>
</dbReference>
<dbReference type="InterPro" id="IPR041219">
    <property type="entry name" value="Phage_lysozyme2"/>
</dbReference>
<dbReference type="SUPFAM" id="SSF54001">
    <property type="entry name" value="Cysteine proteinases"/>
    <property type="match status" value="1"/>
</dbReference>
<keyword evidence="3" id="KW-1133">Transmembrane helix</keyword>
<organism evidence="5 6">
    <name type="scientific">Streptococcus suis</name>
    <dbReference type="NCBI Taxonomy" id="1307"/>
    <lineage>
        <taxon>Bacteria</taxon>
        <taxon>Bacillati</taxon>
        <taxon>Bacillota</taxon>
        <taxon>Bacilli</taxon>
        <taxon>Lactobacillales</taxon>
        <taxon>Streptococcaceae</taxon>
        <taxon>Streptococcus</taxon>
    </lineage>
</organism>
<keyword evidence="5" id="KW-0378">Hydrolase</keyword>
<protein>
    <submittedName>
        <fullName evidence="5">Putative CHAP domain-containing protein</fullName>
        <ecNumber evidence="5">3.5.1.28</ecNumber>
    </submittedName>
</protein>
<feature type="coiled-coil region" evidence="1">
    <location>
        <begin position="27"/>
        <end position="92"/>
    </location>
</feature>
<keyword evidence="3" id="KW-0812">Transmembrane</keyword>
<dbReference type="EC" id="3.5.1.28" evidence="5"/>
<evidence type="ECO:0000256" key="3">
    <source>
        <dbReference type="SAM" id="Phobius"/>
    </source>
</evidence>
<dbReference type="AlphaFoldDB" id="A0A0Z8ET92"/>
<dbReference type="Gene3D" id="1.10.530.10">
    <property type="match status" value="1"/>
</dbReference>
<evidence type="ECO:0000256" key="2">
    <source>
        <dbReference type="SAM" id="MobiDB-lite"/>
    </source>
</evidence>
<dbReference type="RefSeq" id="WP_079395051.1">
    <property type="nucleotide sequence ID" value="NZ_CEEW01000036.1"/>
</dbReference>
<dbReference type="InterPro" id="IPR007921">
    <property type="entry name" value="CHAP_dom"/>
</dbReference>
<feature type="domain" description="Peptidase C51" evidence="4">
    <location>
        <begin position="793"/>
        <end position="920"/>
    </location>
</feature>
<evidence type="ECO:0000313" key="6">
    <source>
        <dbReference type="Proteomes" id="UP000073434"/>
    </source>
</evidence>
<dbReference type="Pfam" id="PF18013">
    <property type="entry name" value="Phage_lysozyme2"/>
    <property type="match status" value="1"/>
</dbReference>
<proteinExistence type="predicted"/>
<accession>A0A0Z8ET92</accession>
<feature type="transmembrane region" description="Helical" evidence="3">
    <location>
        <begin position="289"/>
        <end position="309"/>
    </location>
</feature>
<dbReference type="Proteomes" id="UP000073434">
    <property type="component" value="Unassembled WGS sequence"/>
</dbReference>
<dbReference type="Gene3D" id="2.70.70.10">
    <property type="entry name" value="Glucose Permease (Domain IIA)"/>
    <property type="match status" value="1"/>
</dbReference>
<evidence type="ECO:0000313" key="5">
    <source>
        <dbReference type="EMBL" id="CYU67723.1"/>
    </source>
</evidence>
<dbReference type="Pfam" id="PF05257">
    <property type="entry name" value="CHAP"/>
    <property type="match status" value="1"/>
</dbReference>
<reference evidence="5 6" key="1">
    <citation type="submission" date="2016-02" db="EMBL/GenBank/DDBJ databases">
        <authorList>
            <consortium name="Pathogen Informatics"/>
        </authorList>
    </citation>
    <scope>NUCLEOTIDE SEQUENCE [LARGE SCALE GENOMIC DNA]</scope>
    <source>
        <strain evidence="5 6">LSS23</strain>
    </source>
</reference>
<evidence type="ECO:0000256" key="1">
    <source>
        <dbReference type="SAM" id="Coils"/>
    </source>
</evidence>
<dbReference type="InterPro" id="IPR038765">
    <property type="entry name" value="Papain-like_cys_pep_sf"/>
</dbReference>